<evidence type="ECO:0000313" key="2">
    <source>
        <dbReference type="EMBL" id="QGJ85022.1"/>
    </source>
</evidence>
<organism evidence="2 3">
    <name type="scientific">Lactococcus phage P1048</name>
    <dbReference type="NCBI Taxonomy" id="2662295"/>
    <lineage>
        <taxon>Viruses</taxon>
        <taxon>Duplodnaviria</taxon>
        <taxon>Heunggongvirae</taxon>
        <taxon>Uroviricota</taxon>
        <taxon>Caudoviricetes</taxon>
        <taxon>Audreyjarvisvirus</taxon>
        <taxon>Audreyjarvisvirus P1048</taxon>
    </lineage>
</organism>
<proteinExistence type="predicted"/>
<dbReference type="Gene3D" id="2.60.120.40">
    <property type="match status" value="1"/>
</dbReference>
<dbReference type="EMBL" id="MN552145">
    <property type="protein sequence ID" value="QGJ85022.1"/>
    <property type="molecule type" value="Genomic_DNA"/>
</dbReference>
<sequence length="2093" mass="234117">MLKDLGLDLDLTRSKRPFKVQLALPSKVITQNISNINTANISDVKLNSLPHFEFEIPYLVESKNKGVTDEIEYIKNPDLDSIKEEKLIKLTWYGGRVNWFRIITIEKNDSSDGITTKISCDSLESELRTTNVTIDGTGVGAEEYFKKTLEQSPWKLGHISNKLKNTYRTFSEQDKQTRYEAIQSGIEAYGAITDFDGETRTLNLLTIDELRVFRGVVLKRENYANSIDISSTSEEIVTRMYAKGNEDLDISSANPTGMRYIEDFSYFIQPFKRDEHKNVLHHSNYMSDDLAHALLDLMELQKVYNPKIDNLQKLINQGYVDLTKKMSEKDDLDGEMITLQALLDTAKSTNNKSLTAQRESEIIAKQKQVDDKSSEIDSINKTIEVWNKTIVGYQEIISTNSFRADLVEELKLFVYEKDFSDDRYIDAKELYKATVEEFEKYQKPTRSFKTDLASFINSIESKKYHGRLEIGEEVKIKSNKLEEEYTSIIIGYSGDLVSGDFQLEISDNMDDIDALDRLATIIYQAESSSSILENNKYKWNNIVEVKDEVTAWRDKEIKAVDNRIVAGANESITLDNHGMMVRNPDFPNEVIIIQSGVVALSKDNGKTWNTSITPNGVIAETLIGKILAGNNLIITNDSGSFVIDNTGLTVNMDSIKIMSGHEGNPKNVIESWNKLLLTYDEIANDNLINEYEKKQLKNQWTKITDIHSSMISSFMKGRGKPTKENPYPDEYNEYVTAYEDLNKYLNQTQQSDGYSILNDANITKTTTIDPEVFKEKFINYDKKKQALESIISFDYTKSEIKTLETGISLNYVKNDNVVTALNLSEEGVKIDGKLLEINSKTEFNADLVMNAGVIKGKDDGIIINLNTGEIKLNKKVTIGADSNLVTHDDITPLKGTIVSTLSNDFITIFTDPNGSSGNYDYASTEMNVYRDGVLDTSNWTFSVERNNNVVYTVSKNTVKVLSTKTDFETIVIVATQGKETLKKEFKVKKYKDTSGNINRWMLTSDSLRKTPYDEWVNTPITVLGNQELVGGDTTEYRGRYKVYESKDGGLNYFLKYTSSSDESIVTYKPFDNDITHVKLQFYLAGGTLNLIDEQILPVIIDRNKAYTHTAYSYSADGTDSFTTVYPNLNLLDGTKDFSGSWLLSENWTNDRTYKGLTVKKRTYQWGGIHKTFTAPKDGTYTFSAYVKSSGNNANIHRFISLNNADYLGAHKELGSDFDWFRDSFTVTLKAGDVISARYEISGSTSDSILWTAGHKWEEGSVATPHMPSKSEVETSDYPSYIGTYSDDKVSDSVKPSDYTWSLMRGNDGKDGATGKDGIAGKDGNGIKNTVITYAISTSGTTAPNTGWTSSVPSLVKGQYLWTKTIWTYTDSSSETGYSVTYIAKDGNNGHDGIAGKDGVGIKTTTITYASHTNGTTPPTTGYTTTVPSVPAGQFLWTKTIWTYTDNSSETGYSVAMMGEKGPKGDQGIQGLQGPDGTQGIPGKPGADGETPYFHTAWAYSSDGTDRFSTVYPNLNLLDKTNQGVVNWDWTLSDGDKSVEEVNVDGIRAVKLIKGTTTANTGWNLIQYAGLLRNLIQPSTQYVLSFDVKPSVDVSFIATLARTEYQKALTDDVTMNKASANQWTKVSCVLTSKETLPDDLSQIVYLRGMSTANGNWLIIKNIKLEPGSVATPHMPSKSEVKTSDYPNYIGQYTNDKKDDSTNPSDYVWSLFKGQDSNAYTAYSWSSDGTDRFSTVYPNLNLLDGTKDFSGDWEYISGYDNDGTYKGLAVKKRTYQWGGIHKTFTAPKSGVYTFSAYVKSSGSTATIYRFVNCWDINGHEKWLALNAFMGNSFDWLRDSFTVNLKTGDTLNPRYEISGAGTDSIVWTAGHKWEEGSTATPWTPSQSESQAQWQDAIPMYVGVGEKDSQNPSDYRWQLNPRYVQASSDSGLSNKAGLDDLESVAETANDALVQAQNAVSNEDYTSWLEHDYQSTIDNLHAVSTQNKEDINNVNDRTTIVEGFYDRMKVKWNFINESFTFSEEGMFISNKQSKMAIQVTSDKIVFWDNNVDVAFITGEVLNIQKGVFLESATIGNHLITKFSNESPVTIIRYVGGIT</sequence>
<dbReference type="InterPro" id="IPR008983">
    <property type="entry name" value="Tumour_necrosis_fac-like_dom"/>
</dbReference>
<feature type="domain" description="YOMG-like N-terminal" evidence="1">
    <location>
        <begin position="22"/>
        <end position="120"/>
    </location>
</feature>
<evidence type="ECO:0000259" key="1">
    <source>
        <dbReference type="Pfam" id="PF24049"/>
    </source>
</evidence>
<dbReference type="Pfam" id="PF24049">
    <property type="entry name" value="YOMG_N"/>
    <property type="match status" value="1"/>
</dbReference>
<reference evidence="2 3" key="1">
    <citation type="submission" date="2019-10" db="EMBL/GenBank/DDBJ databases">
        <authorList>
            <person name="Brinks E."/>
        </authorList>
    </citation>
    <scope>NUCLEOTIDE SEQUENCE [LARGE SCALE GENOMIC DNA]</scope>
</reference>
<dbReference type="InterPro" id="IPR018247">
    <property type="entry name" value="EF_Hand_1_Ca_BS"/>
</dbReference>
<protein>
    <submittedName>
        <fullName evidence="2">Capsid and scaffold protein</fullName>
    </submittedName>
</protein>
<name>A0A649V304_9CAUD</name>
<dbReference type="Gene3D" id="1.20.5.320">
    <property type="entry name" value="6-Phosphogluconate Dehydrogenase, domain 3"/>
    <property type="match status" value="1"/>
</dbReference>
<dbReference type="Proteomes" id="UP000422881">
    <property type="component" value="Segment"/>
</dbReference>
<dbReference type="GeneID" id="56138046"/>
<dbReference type="InterPro" id="IPR057796">
    <property type="entry name" value="YOMG-like_N"/>
</dbReference>
<dbReference type="PROSITE" id="PS00018">
    <property type="entry name" value="EF_HAND_1"/>
    <property type="match status" value="1"/>
</dbReference>
<accession>A0A649V304</accession>
<evidence type="ECO:0000313" key="3">
    <source>
        <dbReference type="Proteomes" id="UP000422881"/>
    </source>
</evidence>
<dbReference type="SUPFAM" id="SSF49842">
    <property type="entry name" value="TNF-like"/>
    <property type="match status" value="1"/>
</dbReference>
<dbReference type="KEGG" id="vg:56138046"/>
<dbReference type="RefSeq" id="YP_009905660.1">
    <property type="nucleotide sequence ID" value="NC_049857.1"/>
</dbReference>
<keyword evidence="3" id="KW-1185">Reference proteome</keyword>